<evidence type="ECO:0000256" key="3">
    <source>
        <dbReference type="ARBA" id="ARBA00022842"/>
    </source>
</evidence>
<evidence type="ECO:0000256" key="1">
    <source>
        <dbReference type="ARBA" id="ARBA00022723"/>
    </source>
</evidence>
<dbReference type="KEGG" id="fwa:DCMF_05790"/>
<dbReference type="Gene3D" id="3.40.50.1000">
    <property type="entry name" value="HAD superfamily/HAD-like"/>
    <property type="match status" value="1"/>
</dbReference>
<dbReference type="SUPFAM" id="SSF56784">
    <property type="entry name" value="HAD-like"/>
    <property type="match status" value="1"/>
</dbReference>
<sequence length="218" mass="25262">MIFDDVKLKFLQTMQEWNLGDGKILDTLNYYDIENVKKCGGFAKECFPQALVQTYLHYCAHRGEAACQEKMKEMEELGWKALYQKPELLEGAEEVLERLSYSYQLFLITKGDQELQTLKISQSGLKDFFTRIYVVLEKNDHVFRGIMEQHAISPKQSWSVGNSIKADINPALRAGMNCIHVLTPSWDFEHEESQGEYYQVDHLREIISIIEGKNVNAR</sequence>
<evidence type="ECO:0000313" key="5">
    <source>
        <dbReference type="Proteomes" id="UP000323521"/>
    </source>
</evidence>
<dbReference type="GO" id="GO:0046872">
    <property type="term" value="F:metal ion binding"/>
    <property type="evidence" value="ECO:0007669"/>
    <property type="project" value="UniProtKB-KW"/>
</dbReference>
<reference evidence="4 5" key="1">
    <citation type="submission" date="2016-10" db="EMBL/GenBank/DDBJ databases">
        <title>Complete Genome Sequence of Peptococcaceae strain DCMF.</title>
        <authorList>
            <person name="Edwards R.J."/>
            <person name="Holland S.I."/>
            <person name="Deshpande N.P."/>
            <person name="Wong Y.K."/>
            <person name="Ertan H."/>
            <person name="Manefield M."/>
            <person name="Russell T.L."/>
            <person name="Lee M.J."/>
        </authorList>
    </citation>
    <scope>NUCLEOTIDE SEQUENCE [LARGE SCALE GENOMIC DNA]</scope>
    <source>
        <strain evidence="4 5">DCMF</strain>
    </source>
</reference>
<evidence type="ECO:0008006" key="6">
    <source>
        <dbReference type="Google" id="ProtNLM"/>
    </source>
</evidence>
<organism evidence="4 5">
    <name type="scientific">Formimonas warabiya</name>
    <dbReference type="NCBI Taxonomy" id="1761012"/>
    <lineage>
        <taxon>Bacteria</taxon>
        <taxon>Bacillati</taxon>
        <taxon>Bacillota</taxon>
        <taxon>Clostridia</taxon>
        <taxon>Eubacteriales</taxon>
        <taxon>Peptococcaceae</taxon>
        <taxon>Candidatus Formimonas</taxon>
    </lineage>
</organism>
<dbReference type="Proteomes" id="UP000323521">
    <property type="component" value="Chromosome"/>
</dbReference>
<dbReference type="PANTHER" id="PTHR46470:SF2">
    <property type="entry name" value="GLYCERALDEHYDE 3-PHOSPHATE PHOSPHATASE"/>
    <property type="match status" value="1"/>
</dbReference>
<dbReference type="InterPro" id="IPR023198">
    <property type="entry name" value="PGP-like_dom2"/>
</dbReference>
<dbReference type="Pfam" id="PF13419">
    <property type="entry name" value="HAD_2"/>
    <property type="match status" value="1"/>
</dbReference>
<dbReference type="EMBL" id="CP017634">
    <property type="protein sequence ID" value="ATW24361.1"/>
    <property type="molecule type" value="Genomic_DNA"/>
</dbReference>
<dbReference type="GO" id="GO:0016791">
    <property type="term" value="F:phosphatase activity"/>
    <property type="evidence" value="ECO:0007669"/>
    <property type="project" value="TreeGrafter"/>
</dbReference>
<dbReference type="InterPro" id="IPR051400">
    <property type="entry name" value="HAD-like_hydrolase"/>
</dbReference>
<proteinExistence type="predicted"/>
<keyword evidence="2" id="KW-0378">Hydrolase</keyword>
<dbReference type="InterPro" id="IPR023214">
    <property type="entry name" value="HAD_sf"/>
</dbReference>
<keyword evidence="1" id="KW-0479">Metal-binding</keyword>
<evidence type="ECO:0000256" key="2">
    <source>
        <dbReference type="ARBA" id="ARBA00022801"/>
    </source>
</evidence>
<keyword evidence="5" id="KW-1185">Reference proteome</keyword>
<evidence type="ECO:0000313" key="4">
    <source>
        <dbReference type="EMBL" id="ATW24361.1"/>
    </source>
</evidence>
<dbReference type="PANTHER" id="PTHR46470">
    <property type="entry name" value="N-ACYLNEURAMINATE-9-PHOSPHATASE"/>
    <property type="match status" value="1"/>
</dbReference>
<dbReference type="Gene3D" id="1.10.150.240">
    <property type="entry name" value="Putative phosphatase, domain 2"/>
    <property type="match status" value="1"/>
</dbReference>
<keyword evidence="3" id="KW-0460">Magnesium</keyword>
<dbReference type="InterPro" id="IPR036412">
    <property type="entry name" value="HAD-like_sf"/>
</dbReference>
<dbReference type="InterPro" id="IPR041492">
    <property type="entry name" value="HAD_2"/>
</dbReference>
<accession>A0A3G1KPH2</accession>
<protein>
    <recommendedName>
        <fullName evidence="6">HAD family hydrolase</fullName>
    </recommendedName>
</protein>
<gene>
    <name evidence="4" type="ORF">DCMF_05790</name>
</gene>
<name>A0A3G1KPH2_FORW1</name>
<dbReference type="AlphaFoldDB" id="A0A3G1KPH2"/>